<accession>A0A2P7SPX0</accession>
<reference evidence="2 3" key="1">
    <citation type="submission" date="2018-03" db="EMBL/GenBank/DDBJ databases">
        <title>The draft genome of Mesorhizobium sp. 6GN-30.</title>
        <authorList>
            <person name="Liu L."/>
            <person name="Li L."/>
            <person name="Wang T."/>
            <person name="Zhang X."/>
            <person name="Liang L."/>
        </authorList>
    </citation>
    <scope>NUCLEOTIDE SEQUENCE [LARGE SCALE GENOMIC DNA]</scope>
    <source>
        <strain evidence="2 3">6GN30</strain>
    </source>
</reference>
<gene>
    <name evidence="2" type="ORF">C7I84_06075</name>
</gene>
<dbReference type="OrthoDB" id="38641at2"/>
<comment type="caution">
    <text evidence="2">The sequence shown here is derived from an EMBL/GenBank/DDBJ whole genome shotgun (WGS) entry which is preliminary data.</text>
</comment>
<proteinExistence type="predicted"/>
<organism evidence="2 3">
    <name type="scientific">Kumtagia ephedrae</name>
    <dbReference type="NCBI Taxonomy" id="2116701"/>
    <lineage>
        <taxon>Bacteria</taxon>
        <taxon>Pseudomonadati</taxon>
        <taxon>Pseudomonadota</taxon>
        <taxon>Alphaproteobacteria</taxon>
        <taxon>Hyphomicrobiales</taxon>
        <taxon>Phyllobacteriaceae</taxon>
        <taxon>Kumtagia</taxon>
    </lineage>
</organism>
<name>A0A2P7SPX0_9HYPH</name>
<sequence length="864" mass="89934">MAIEAERLLAIFEARFASLDKALAKSRGEAQRSFKAIETAGTRAESTLARVGSRGLPGMERVNAKLREMRRESDLTTSSLGGFARGFAGALGAGLSIQAAQQLLDTSARIRNSLKVTGLEGDNLKQVYDQLFQSAQRNAAPIESLTTLYGRLAQAQKTIGASQQDLLNFTDKVSLALRVSGTNAQSASGALLQLSQALGGGVVRAEEFNSVLEGAPAIIQTVAAGLREAGGSISTLRQLVLDGKVSSEAFFRAFLAGAGQLEERVKTSETTISQAFIRLQNVLVDLAGRFDTATGASSKLAEFLSTTLVNAINEVGTIATNTATGPLAAFVGAVNKVTDAIVGLGAEIGEVSGLDQIGRSLGAEPYRSTTLGRSPEQIRNRIGELQRQLADMPNAAKPFTDEIQKQIDKLREELRLIEQIGENQRLLQRSTYSTVGGEAATPDAAASGGVKPITLADYPIGGGGSATSSGQTPAESAATRLAEQAADRLTAAIAAQSATAVDAAALLLGKSETANAGDINAFLKRGGIDLNAATTAWCAAFVNSALAQVGISGSGSDVATDFLNWGVKIDPSQIQRGDVLVQDRGLGAGQVGGHVGLATGLVRFQEGILQLQMLSGNASNKVQEDWVNASEVVARRATDAFQVPTEALRHIGQQSSAAKAETEAATAAVQQQGQAYERLGQVAQTALNGLATALADGKIEGEELLQIVMQIVQQMISMPGFSFPGGAGGGLLSLIRSVFGFAKGGIAAHGRPLPLPRFARGGVSRSAAIFGEAGPEAAVPLPDGRRIPVELSMPVARHGRSGGSNDTVTVMLRDDSGRMAEIADQRIVSRSGTIVNVAVQRANASAPAAIAKYRNERGNSDYRL</sequence>
<protein>
    <recommendedName>
        <fullName evidence="1">Tape measure protein N-terminal domain-containing protein</fullName>
    </recommendedName>
</protein>
<feature type="domain" description="Tape measure protein N-terminal" evidence="1">
    <location>
        <begin position="100"/>
        <end position="291"/>
    </location>
</feature>
<evidence type="ECO:0000313" key="2">
    <source>
        <dbReference type="EMBL" id="PSJ64508.1"/>
    </source>
</evidence>
<dbReference type="Pfam" id="PF20155">
    <property type="entry name" value="TMP_3"/>
    <property type="match status" value="1"/>
</dbReference>
<dbReference type="EMBL" id="PXYK01000004">
    <property type="protein sequence ID" value="PSJ64508.1"/>
    <property type="molecule type" value="Genomic_DNA"/>
</dbReference>
<evidence type="ECO:0000259" key="1">
    <source>
        <dbReference type="Pfam" id="PF20155"/>
    </source>
</evidence>
<dbReference type="NCBIfam" id="TIGR02675">
    <property type="entry name" value="tape_meas_nterm"/>
    <property type="match status" value="1"/>
</dbReference>
<dbReference type="RefSeq" id="WP_106771255.1">
    <property type="nucleotide sequence ID" value="NZ_PXYK01000004.1"/>
</dbReference>
<keyword evidence="3" id="KW-1185">Reference proteome</keyword>
<evidence type="ECO:0000313" key="3">
    <source>
        <dbReference type="Proteomes" id="UP000241229"/>
    </source>
</evidence>
<dbReference type="AlphaFoldDB" id="A0A2P7SPX0"/>
<dbReference type="InterPro" id="IPR013491">
    <property type="entry name" value="Tape_meas_N"/>
</dbReference>
<dbReference type="Proteomes" id="UP000241229">
    <property type="component" value="Unassembled WGS sequence"/>
</dbReference>
<dbReference type="Gene3D" id="3.90.1720.10">
    <property type="entry name" value="endopeptidase domain like (from Nostoc punctiforme)"/>
    <property type="match status" value="1"/>
</dbReference>